<dbReference type="AlphaFoldDB" id="A0A2D3UU47"/>
<dbReference type="EMBL" id="FJUY01000002">
    <property type="protein sequence ID" value="CZT16420.1"/>
    <property type="molecule type" value="Genomic_DNA"/>
</dbReference>
<organism evidence="1 2">
    <name type="scientific">Ramularia collo-cygni</name>
    <dbReference type="NCBI Taxonomy" id="112498"/>
    <lineage>
        <taxon>Eukaryota</taxon>
        <taxon>Fungi</taxon>
        <taxon>Dikarya</taxon>
        <taxon>Ascomycota</taxon>
        <taxon>Pezizomycotina</taxon>
        <taxon>Dothideomycetes</taxon>
        <taxon>Dothideomycetidae</taxon>
        <taxon>Mycosphaerellales</taxon>
        <taxon>Mycosphaerellaceae</taxon>
        <taxon>Ramularia</taxon>
    </lineage>
</organism>
<proteinExistence type="predicted"/>
<protein>
    <submittedName>
        <fullName evidence="1">Uncharacterized protein</fullName>
    </submittedName>
</protein>
<sequence>MRTWPCQVMDSFRRFWNRILAATLSRLGGVQVKFRSGRVSWLDGNGASTDGGSTVSYRKRAVKSRTLPVKVLRKPSGMRRVTAWVMVLVIRARSRLRRAAKIRQASTVPALSISPVKWVALKNGISRRPPSFLNTYTWCTGVVPSGVACEVDPAGAGMSAIVAIAVVGAVESLSETLGGPGIGILISSVPAGGVYAISWRAL</sequence>
<name>A0A2D3UU47_9PEZI</name>
<evidence type="ECO:0000313" key="1">
    <source>
        <dbReference type="EMBL" id="CZT16420.1"/>
    </source>
</evidence>
<reference evidence="1 2" key="1">
    <citation type="submission" date="2016-03" db="EMBL/GenBank/DDBJ databases">
        <authorList>
            <person name="Ploux O."/>
        </authorList>
    </citation>
    <scope>NUCLEOTIDE SEQUENCE [LARGE SCALE GENOMIC DNA]</scope>
    <source>
        <strain evidence="1 2">URUG2</strain>
    </source>
</reference>
<accession>A0A2D3UU47</accession>
<dbReference type="GeneID" id="35597483"/>
<evidence type="ECO:0000313" key="2">
    <source>
        <dbReference type="Proteomes" id="UP000225277"/>
    </source>
</evidence>
<gene>
    <name evidence="1" type="ORF">RCC_02263</name>
</gene>
<dbReference type="Proteomes" id="UP000225277">
    <property type="component" value="Unassembled WGS sequence"/>
</dbReference>
<keyword evidence="2" id="KW-1185">Reference proteome</keyword>
<dbReference type="RefSeq" id="XP_023623313.1">
    <property type="nucleotide sequence ID" value="XM_023767545.1"/>
</dbReference>